<accession>A0A9W8HIL8</accession>
<reference evidence="2" key="1">
    <citation type="submission" date="2022-07" db="EMBL/GenBank/DDBJ databases">
        <title>Phylogenomic reconstructions and comparative analyses of Kickxellomycotina fungi.</title>
        <authorList>
            <person name="Reynolds N.K."/>
            <person name="Stajich J.E."/>
            <person name="Barry K."/>
            <person name="Grigoriev I.V."/>
            <person name="Crous P."/>
            <person name="Smith M.E."/>
        </authorList>
    </citation>
    <scope>NUCLEOTIDE SEQUENCE</scope>
    <source>
        <strain evidence="2">NBRC 105414</strain>
    </source>
</reference>
<organism evidence="2 3">
    <name type="scientific">Coemansia javaensis</name>
    <dbReference type="NCBI Taxonomy" id="2761396"/>
    <lineage>
        <taxon>Eukaryota</taxon>
        <taxon>Fungi</taxon>
        <taxon>Fungi incertae sedis</taxon>
        <taxon>Zoopagomycota</taxon>
        <taxon>Kickxellomycotina</taxon>
        <taxon>Kickxellomycetes</taxon>
        <taxon>Kickxellales</taxon>
        <taxon>Kickxellaceae</taxon>
        <taxon>Coemansia</taxon>
    </lineage>
</organism>
<gene>
    <name evidence="2" type="ORF">H4R18_002363</name>
</gene>
<name>A0A9W8HIL8_9FUNG</name>
<protein>
    <submittedName>
        <fullName evidence="2">Uncharacterized protein</fullName>
    </submittedName>
</protein>
<dbReference type="AlphaFoldDB" id="A0A9W8HIL8"/>
<sequence length="233" mass="23702">MFGARNLRGAAGVQHDENAVLGSAARPGRAGLLAAKDGVAGAAVAGKAADVGSPAPGAATPRVKAFGAKQQRARGGLREIPQTPSASARPSGPGAARVQDQAPRTIRRRQGLFSPAVQKRTVAAVAAPEPALLLEPEYAPPTAAAPELDAADEFGFDLDLALVPLTQLSTAGLRVAELPPPNLALEELADLSAEPAPPAAPDALPIPLLACSTALLVANALHPTRIPQLKRKR</sequence>
<comment type="caution">
    <text evidence="2">The sequence shown here is derived from an EMBL/GenBank/DDBJ whole genome shotgun (WGS) entry which is preliminary data.</text>
</comment>
<dbReference type="EMBL" id="JANBUL010000077">
    <property type="protein sequence ID" value="KAJ2782281.1"/>
    <property type="molecule type" value="Genomic_DNA"/>
</dbReference>
<evidence type="ECO:0000313" key="3">
    <source>
        <dbReference type="Proteomes" id="UP001140217"/>
    </source>
</evidence>
<feature type="compositionally biased region" description="Low complexity" evidence="1">
    <location>
        <begin position="84"/>
        <end position="97"/>
    </location>
</feature>
<feature type="region of interest" description="Disordered" evidence="1">
    <location>
        <begin position="67"/>
        <end position="112"/>
    </location>
</feature>
<evidence type="ECO:0000313" key="2">
    <source>
        <dbReference type="EMBL" id="KAJ2782281.1"/>
    </source>
</evidence>
<proteinExistence type="predicted"/>
<keyword evidence="3" id="KW-1185">Reference proteome</keyword>
<dbReference type="Proteomes" id="UP001140217">
    <property type="component" value="Unassembled WGS sequence"/>
</dbReference>
<evidence type="ECO:0000256" key="1">
    <source>
        <dbReference type="SAM" id="MobiDB-lite"/>
    </source>
</evidence>
<dbReference type="OrthoDB" id="5537785at2759"/>